<name>A0AAJ0EU77_9PEZI</name>
<comment type="caution">
    <text evidence="1">The sequence shown here is derived from an EMBL/GenBank/DDBJ whole genome shotgun (WGS) entry which is preliminary data.</text>
</comment>
<organism evidence="1 2">
    <name type="scientific">Colletotrichum godetiae</name>
    <dbReference type="NCBI Taxonomy" id="1209918"/>
    <lineage>
        <taxon>Eukaryota</taxon>
        <taxon>Fungi</taxon>
        <taxon>Dikarya</taxon>
        <taxon>Ascomycota</taxon>
        <taxon>Pezizomycotina</taxon>
        <taxon>Sordariomycetes</taxon>
        <taxon>Hypocreomycetidae</taxon>
        <taxon>Glomerellales</taxon>
        <taxon>Glomerellaceae</taxon>
        <taxon>Colletotrichum</taxon>
        <taxon>Colletotrichum acutatum species complex</taxon>
    </lineage>
</organism>
<accession>A0AAJ0EU77</accession>
<evidence type="ECO:0000313" key="1">
    <source>
        <dbReference type="EMBL" id="KAK1674063.1"/>
    </source>
</evidence>
<keyword evidence="2" id="KW-1185">Reference proteome</keyword>
<dbReference type="RefSeq" id="XP_060428066.1">
    <property type="nucleotide sequence ID" value="XM_060575189.1"/>
</dbReference>
<dbReference type="EMBL" id="JAHMHR010000027">
    <property type="protein sequence ID" value="KAK1674063.1"/>
    <property type="molecule type" value="Genomic_DNA"/>
</dbReference>
<dbReference type="Proteomes" id="UP001224890">
    <property type="component" value="Unassembled WGS sequence"/>
</dbReference>
<protein>
    <submittedName>
        <fullName evidence="1">Uncharacterized protein</fullName>
    </submittedName>
</protein>
<dbReference type="AlphaFoldDB" id="A0AAJ0EU77"/>
<evidence type="ECO:0000313" key="2">
    <source>
        <dbReference type="Proteomes" id="UP001224890"/>
    </source>
</evidence>
<dbReference type="GeneID" id="85459715"/>
<gene>
    <name evidence="1" type="ORF">BDP55DRAFT_667852</name>
</gene>
<sequence>MEANALHVKWNQRIRQAPSAAVASMSQISDTCSFWVPTLSRFFKKVPCDQGNRSYVVHGRLPYPVKGR</sequence>
<proteinExistence type="predicted"/>
<reference evidence="1" key="1">
    <citation type="submission" date="2021-06" db="EMBL/GenBank/DDBJ databases">
        <title>Comparative genomics, transcriptomics and evolutionary studies reveal genomic signatures of adaptation to plant cell wall in hemibiotrophic fungi.</title>
        <authorList>
            <consortium name="DOE Joint Genome Institute"/>
            <person name="Baroncelli R."/>
            <person name="Diaz J.F."/>
            <person name="Benocci T."/>
            <person name="Peng M."/>
            <person name="Battaglia E."/>
            <person name="Haridas S."/>
            <person name="Andreopoulos W."/>
            <person name="Labutti K."/>
            <person name="Pangilinan J."/>
            <person name="Floch G.L."/>
            <person name="Makela M.R."/>
            <person name="Henrissat B."/>
            <person name="Grigoriev I.V."/>
            <person name="Crouch J.A."/>
            <person name="De Vries R.P."/>
            <person name="Sukno S.A."/>
            <person name="Thon M.R."/>
        </authorList>
    </citation>
    <scope>NUCLEOTIDE SEQUENCE</scope>
    <source>
        <strain evidence="1">CBS 193.32</strain>
    </source>
</reference>